<evidence type="ECO:0000256" key="1">
    <source>
        <dbReference type="ARBA" id="ARBA00001966"/>
    </source>
</evidence>
<organism evidence="9 10">
    <name type="scientific">Trichinella britovi</name>
    <name type="common">Parasitic roundworm</name>
    <dbReference type="NCBI Taxonomy" id="45882"/>
    <lineage>
        <taxon>Eukaryota</taxon>
        <taxon>Metazoa</taxon>
        <taxon>Ecdysozoa</taxon>
        <taxon>Nematoda</taxon>
        <taxon>Enoplea</taxon>
        <taxon>Dorylaimia</taxon>
        <taxon>Trichinellida</taxon>
        <taxon>Trichinellidae</taxon>
        <taxon>Trichinella</taxon>
    </lineage>
</organism>
<keyword evidence="7" id="KW-0411">Iron-sulfur</keyword>
<comment type="caution">
    <text evidence="9">The sequence shown here is derived from an EMBL/GenBank/DDBJ whole genome shotgun (WGS) entry which is preliminary data.</text>
</comment>
<proteinExistence type="predicted"/>
<feature type="domain" description="DNA primase large subunit C-terminal" evidence="8">
    <location>
        <begin position="41"/>
        <end position="77"/>
    </location>
</feature>
<feature type="domain" description="DNA primase large subunit C-terminal" evidence="8">
    <location>
        <begin position="79"/>
        <end position="190"/>
    </location>
</feature>
<dbReference type="AlphaFoldDB" id="A0A0V1BXM7"/>
<dbReference type="Pfam" id="PF04104">
    <property type="entry name" value="DNA_primase_lrg"/>
    <property type="match status" value="2"/>
</dbReference>
<keyword evidence="6" id="KW-0408">Iron</keyword>
<comment type="cofactor">
    <cofactor evidence="1">
        <name>[4Fe-4S] cluster</name>
        <dbReference type="ChEBI" id="CHEBI:49883"/>
    </cofactor>
</comment>
<evidence type="ECO:0000256" key="5">
    <source>
        <dbReference type="ARBA" id="ARBA00022723"/>
    </source>
</evidence>
<evidence type="ECO:0000256" key="2">
    <source>
        <dbReference type="ARBA" id="ARBA00022485"/>
    </source>
</evidence>
<dbReference type="GO" id="GO:0051539">
    <property type="term" value="F:4 iron, 4 sulfur cluster binding"/>
    <property type="evidence" value="ECO:0007669"/>
    <property type="project" value="UniProtKB-KW"/>
</dbReference>
<accession>A0A0V1BXM7</accession>
<reference evidence="9 10" key="1">
    <citation type="submission" date="2015-01" db="EMBL/GenBank/DDBJ databases">
        <title>Evolution of Trichinella species and genotypes.</title>
        <authorList>
            <person name="Korhonen P.K."/>
            <person name="Edoardo P."/>
            <person name="Giuseppe L.R."/>
            <person name="Gasser R.B."/>
        </authorList>
    </citation>
    <scope>NUCLEOTIDE SEQUENCE [LARGE SCALE GENOMIC DNA]</scope>
    <source>
        <strain evidence="9">ISS120</strain>
    </source>
</reference>
<dbReference type="Proteomes" id="UP000054653">
    <property type="component" value="Unassembled WGS sequence"/>
</dbReference>
<sequence length="204" mass="23516">LLSADSRFSDLRVLGDARCPTQEYVSSADSLSFTMGMVEPLSVTSFPLCMRRLYDDLKRAHHLRHGGRMQLGLFLKKLFQRQYAYSIRHNYGEEGKRADYAVYSCLKIIMNNPPGIRDLNGSRCPFKHCDALHLQQLLKNCGIHKDNIRNIVNYASNNHYNKACSIFFDSMHKLPEGVLGEFITHPNEYFDESRKLYSRSSSKK</sequence>
<feature type="non-terminal residue" evidence="9">
    <location>
        <position position="1"/>
    </location>
</feature>
<gene>
    <name evidence="9" type="primary">Prim2</name>
    <name evidence="9" type="ORF">T03_10367</name>
</gene>
<dbReference type="GO" id="GO:0005658">
    <property type="term" value="C:alpha DNA polymerase:primase complex"/>
    <property type="evidence" value="ECO:0007669"/>
    <property type="project" value="TreeGrafter"/>
</dbReference>
<dbReference type="PANTHER" id="PTHR10537:SF3">
    <property type="entry name" value="DNA PRIMASE LARGE SUBUNIT"/>
    <property type="match status" value="1"/>
</dbReference>
<evidence type="ECO:0000256" key="3">
    <source>
        <dbReference type="ARBA" id="ARBA00022515"/>
    </source>
</evidence>
<keyword evidence="3" id="KW-0639">Primosome</keyword>
<evidence type="ECO:0000256" key="4">
    <source>
        <dbReference type="ARBA" id="ARBA00022705"/>
    </source>
</evidence>
<dbReference type="PANTHER" id="PTHR10537">
    <property type="entry name" value="DNA PRIMASE LARGE SUBUNIT"/>
    <property type="match status" value="1"/>
</dbReference>
<keyword evidence="10" id="KW-1185">Reference proteome</keyword>
<dbReference type="InterPro" id="IPR058560">
    <property type="entry name" value="DNA_primase_C"/>
</dbReference>
<dbReference type="STRING" id="45882.A0A0V1BXM7"/>
<dbReference type="GO" id="GO:0046872">
    <property type="term" value="F:metal ion binding"/>
    <property type="evidence" value="ECO:0007669"/>
    <property type="project" value="UniProtKB-KW"/>
</dbReference>
<evidence type="ECO:0000256" key="6">
    <source>
        <dbReference type="ARBA" id="ARBA00023004"/>
    </source>
</evidence>
<dbReference type="EMBL" id="JYDI01001096">
    <property type="protein sequence ID" value="KRY41712.1"/>
    <property type="molecule type" value="Genomic_DNA"/>
</dbReference>
<dbReference type="GO" id="GO:0006270">
    <property type="term" value="P:DNA replication initiation"/>
    <property type="evidence" value="ECO:0007669"/>
    <property type="project" value="TreeGrafter"/>
</dbReference>
<keyword evidence="4" id="KW-0235">DNA replication</keyword>
<name>A0A0V1BXM7_TRIBR</name>
<dbReference type="OrthoDB" id="421393at2759"/>
<dbReference type="GO" id="GO:0006269">
    <property type="term" value="P:DNA replication, synthesis of primer"/>
    <property type="evidence" value="ECO:0007669"/>
    <property type="project" value="UniProtKB-KW"/>
</dbReference>
<evidence type="ECO:0000313" key="9">
    <source>
        <dbReference type="EMBL" id="KRY41712.1"/>
    </source>
</evidence>
<dbReference type="InterPro" id="IPR007238">
    <property type="entry name" value="DNA_primase_lsu_euk/arc"/>
</dbReference>
<evidence type="ECO:0000259" key="8">
    <source>
        <dbReference type="Pfam" id="PF04104"/>
    </source>
</evidence>
<evidence type="ECO:0000256" key="7">
    <source>
        <dbReference type="ARBA" id="ARBA00023014"/>
    </source>
</evidence>
<keyword evidence="2" id="KW-0004">4Fe-4S</keyword>
<keyword evidence="5" id="KW-0479">Metal-binding</keyword>
<evidence type="ECO:0000313" key="10">
    <source>
        <dbReference type="Proteomes" id="UP000054653"/>
    </source>
</evidence>
<protein>
    <submittedName>
        <fullName evidence="9">DNA primase large subunit</fullName>
    </submittedName>
</protein>